<dbReference type="Gene3D" id="3.40.30.10">
    <property type="entry name" value="Glutaredoxin"/>
    <property type="match status" value="1"/>
</dbReference>
<evidence type="ECO:0000259" key="2">
    <source>
        <dbReference type="PROSITE" id="PS50405"/>
    </source>
</evidence>
<dbReference type="Pfam" id="PF13417">
    <property type="entry name" value="GST_N_3"/>
    <property type="match status" value="1"/>
</dbReference>
<dbReference type="EMBL" id="WTVQ01000043">
    <property type="protein sequence ID" value="NMG76892.1"/>
    <property type="molecule type" value="Genomic_DNA"/>
</dbReference>
<dbReference type="PANTHER" id="PTHR44051:SF8">
    <property type="entry name" value="GLUTATHIONE S-TRANSFERASE GSTA"/>
    <property type="match status" value="1"/>
</dbReference>
<dbReference type="InterPro" id="IPR036249">
    <property type="entry name" value="Thioredoxin-like_sf"/>
</dbReference>
<proteinExistence type="predicted"/>
<evidence type="ECO:0000259" key="1">
    <source>
        <dbReference type="PROSITE" id="PS50404"/>
    </source>
</evidence>
<dbReference type="RefSeq" id="WP_169262027.1">
    <property type="nucleotide sequence ID" value="NZ_WTVQ01000043.1"/>
</dbReference>
<feature type="domain" description="GST C-terminal" evidence="2">
    <location>
        <begin position="86"/>
        <end position="205"/>
    </location>
</feature>
<evidence type="ECO:0000313" key="3">
    <source>
        <dbReference type="EMBL" id="NMG76892.1"/>
    </source>
</evidence>
<dbReference type="SFLD" id="SFLDG00358">
    <property type="entry name" value="Main_(cytGST)"/>
    <property type="match status" value="1"/>
</dbReference>
<dbReference type="InterPro" id="IPR010987">
    <property type="entry name" value="Glutathione-S-Trfase_C-like"/>
</dbReference>
<dbReference type="InterPro" id="IPR004046">
    <property type="entry name" value="GST_C"/>
</dbReference>
<dbReference type="SUPFAM" id="SSF52833">
    <property type="entry name" value="Thioredoxin-like"/>
    <property type="match status" value="1"/>
</dbReference>
<gene>
    <name evidence="3" type="ORF">GPA25_19235</name>
</gene>
<protein>
    <submittedName>
        <fullName evidence="3">Glutathione S-transferase family protein</fullName>
    </submittedName>
</protein>
<dbReference type="PROSITE" id="PS50404">
    <property type="entry name" value="GST_NTER"/>
    <property type="match status" value="1"/>
</dbReference>
<dbReference type="InterPro" id="IPR004045">
    <property type="entry name" value="Glutathione_S-Trfase_N"/>
</dbReference>
<comment type="caution">
    <text evidence="3">The sequence shown here is derived from an EMBL/GenBank/DDBJ whole genome shotgun (WGS) entry which is preliminary data.</text>
</comment>
<dbReference type="InterPro" id="IPR040079">
    <property type="entry name" value="Glutathione_S-Trfase"/>
</dbReference>
<dbReference type="PANTHER" id="PTHR44051">
    <property type="entry name" value="GLUTATHIONE S-TRANSFERASE-RELATED"/>
    <property type="match status" value="1"/>
</dbReference>
<reference evidence="3 4" key="1">
    <citation type="submission" date="2019-12" db="EMBL/GenBank/DDBJ databases">
        <title>Comparative genomics gives insights into the taxonomy of the Azoarcus-Aromatoleum group and reveals separate origins of nif in the plant-associated Azoarcus and non-plant-associated Aromatoleum sub-groups.</title>
        <authorList>
            <person name="Lafos M."/>
            <person name="Maluk M."/>
            <person name="Batista M."/>
            <person name="Junghare M."/>
            <person name="Carmona M."/>
            <person name="Faoro H."/>
            <person name="Cruz L.M."/>
            <person name="Battistoni F."/>
            <person name="De Souza E."/>
            <person name="Pedrosa F."/>
            <person name="Chen W.-M."/>
            <person name="Poole P.S."/>
            <person name="Dixon R.A."/>
            <person name="James E.K."/>
        </authorList>
    </citation>
    <scope>NUCLEOTIDE SEQUENCE [LARGE SCALE GENOMIC DNA]</scope>
    <source>
        <strain evidence="3 4">22Lin</strain>
    </source>
</reference>
<evidence type="ECO:0000313" key="4">
    <source>
        <dbReference type="Proteomes" id="UP000648984"/>
    </source>
</evidence>
<dbReference type="Pfam" id="PF00043">
    <property type="entry name" value="GST_C"/>
    <property type="match status" value="1"/>
</dbReference>
<dbReference type="Gene3D" id="1.20.1050.10">
    <property type="match status" value="1"/>
</dbReference>
<accession>A0ABX1QHL5</accession>
<feature type="domain" description="GST N-terminal" evidence="1">
    <location>
        <begin position="1"/>
        <end position="81"/>
    </location>
</feature>
<dbReference type="Proteomes" id="UP000648984">
    <property type="component" value="Unassembled WGS sequence"/>
</dbReference>
<dbReference type="SUPFAM" id="SSF47616">
    <property type="entry name" value="GST C-terminal domain-like"/>
    <property type="match status" value="1"/>
</dbReference>
<dbReference type="InterPro" id="IPR036282">
    <property type="entry name" value="Glutathione-S-Trfase_C_sf"/>
</dbReference>
<dbReference type="PROSITE" id="PS50405">
    <property type="entry name" value="GST_CTER"/>
    <property type="match status" value="1"/>
</dbReference>
<name>A0ABX1QHL5_9RHOO</name>
<sequence>MKLYHFPASPNSRRVQLTAAYLGIAFDEQQVVDITKGEQKTPEYLALNPNGFTPTLVDGDLVLWESRAIAQYLASKKPEAGLLGRNETERADIARWQCWDVGHLMPNMFTLVWEVLVKAMLKLGPPDQPAVDRAYEQVSRFLQVLDTSLKGKKFLVGETLTLADLTVAASFTYTEALKLPVGDFPQMKDWFGRMQALEAWKKTQP</sequence>
<dbReference type="SFLD" id="SFLDG01150">
    <property type="entry name" value="Main.1:_Beta-like"/>
    <property type="match status" value="1"/>
</dbReference>
<organism evidence="3 4">
    <name type="scientific">Aromatoleum diolicum</name>
    <dbReference type="NCBI Taxonomy" id="75796"/>
    <lineage>
        <taxon>Bacteria</taxon>
        <taxon>Pseudomonadati</taxon>
        <taxon>Pseudomonadota</taxon>
        <taxon>Betaproteobacteria</taxon>
        <taxon>Rhodocyclales</taxon>
        <taxon>Rhodocyclaceae</taxon>
        <taxon>Aromatoleum</taxon>
    </lineage>
</organism>
<dbReference type="SFLD" id="SFLDS00019">
    <property type="entry name" value="Glutathione_Transferase_(cytos"/>
    <property type="match status" value="1"/>
</dbReference>
<keyword evidence="4" id="KW-1185">Reference proteome</keyword>